<dbReference type="SMART" id="SM00256">
    <property type="entry name" value="FBOX"/>
    <property type="match status" value="1"/>
</dbReference>
<dbReference type="PANTHER" id="PTHR46550:SF1">
    <property type="entry name" value="F-BOX PROTEIN 3"/>
    <property type="match status" value="1"/>
</dbReference>
<dbReference type="Gene3D" id="3.40.1580.10">
    <property type="entry name" value="SMI1/KNR4-like"/>
    <property type="match status" value="1"/>
</dbReference>
<keyword evidence="7" id="KW-1185">Reference proteome</keyword>
<evidence type="ECO:0000259" key="4">
    <source>
        <dbReference type="PROSITE" id="PS50181"/>
    </source>
</evidence>
<dbReference type="SUPFAM" id="SSF110069">
    <property type="entry name" value="ApaG-like"/>
    <property type="match status" value="1"/>
</dbReference>
<dbReference type="NCBIfam" id="NF003967">
    <property type="entry name" value="PRK05461.1"/>
    <property type="match status" value="1"/>
</dbReference>
<reference evidence="6 7" key="1">
    <citation type="submission" date="2018-11" db="EMBL/GenBank/DDBJ databases">
        <authorList>
            <person name="Lopez-Roques C."/>
            <person name="Donnadieu C."/>
            <person name="Bouchez O."/>
            <person name="Klopp C."/>
            <person name="Cabau C."/>
            <person name="Zahm M."/>
        </authorList>
    </citation>
    <scope>NUCLEOTIDE SEQUENCE [LARGE SCALE GENOMIC DNA]</scope>
    <source>
        <strain evidence="6">RS831</strain>
        <tissue evidence="6">Whole body</tissue>
    </source>
</reference>
<evidence type="ECO:0000256" key="3">
    <source>
        <dbReference type="SAM" id="MobiDB-lite"/>
    </source>
</evidence>
<organism evidence="6 7">
    <name type="scientific">Oryzias javanicus</name>
    <name type="common">Javanese ricefish</name>
    <name type="synonym">Aplocheilus javanicus</name>
    <dbReference type="NCBI Taxonomy" id="123683"/>
    <lineage>
        <taxon>Eukaryota</taxon>
        <taxon>Metazoa</taxon>
        <taxon>Chordata</taxon>
        <taxon>Craniata</taxon>
        <taxon>Vertebrata</taxon>
        <taxon>Euteleostomi</taxon>
        <taxon>Actinopterygii</taxon>
        <taxon>Neopterygii</taxon>
        <taxon>Teleostei</taxon>
        <taxon>Neoteleostei</taxon>
        <taxon>Acanthomorphata</taxon>
        <taxon>Ovalentaria</taxon>
        <taxon>Atherinomorphae</taxon>
        <taxon>Beloniformes</taxon>
        <taxon>Adrianichthyidae</taxon>
        <taxon>Oryziinae</taxon>
        <taxon>Oryzias</taxon>
    </lineage>
</organism>
<dbReference type="Gene3D" id="2.60.40.1470">
    <property type="entry name" value="ApaG domain"/>
    <property type="match status" value="1"/>
</dbReference>
<evidence type="ECO:0000313" key="7">
    <source>
        <dbReference type="Proteomes" id="UP000283210"/>
    </source>
</evidence>
<dbReference type="Gene3D" id="1.20.1280.50">
    <property type="match status" value="1"/>
</dbReference>
<sequence length="502" mass="57900">MAASSEFEMDQLPSDPLLHIFTYLSYRDLVHCSFVNRRLNELSKHNLLWKSLCCKHWLLTDADGLQSGLSWYFLFKRYYSDLGRYIQHYAVLKRAWEQLKSFLQQRCPRMIASLKEGTTEAELNDIESQIGCKLPDDYRCSYRIHNGQKLVIPGLMGSMSLSNHYRSEVLLDVETAAGGFQQRKGMRHCLPLTFCFHTGLSQYMTLDPVEGRRMGESFYPCPDQTAQDPAAIDMFITVERLRKVKFSTNISTFHFRLQFLEWFTTYVNNVVTGEYPIIKDQIFRYVHEKGCVATTGDITVSVSTSFLPELSSVHPPHFFFTYRIRIEMSSGASPEAACQLDSRYWKITTSDGNVEEVQGPGVVGEFPVMTPGKVHEYASCTTFSTPSEYMEGHYTFHRLANKEEVFQVAIPRFHMICPTYREPETRTKQSNNFTFTFNQDDDGEFCDADHRDRGNSRDDRDDDDDGGDFGRMREMNMAALEGAWCPPTHLRSKAFWAESQTF</sequence>
<dbReference type="InterPro" id="IPR037883">
    <property type="entry name" value="Knr4/Smi1-like_sf"/>
</dbReference>
<dbReference type="SUPFAM" id="SSF160631">
    <property type="entry name" value="SMI1/KNR4-like"/>
    <property type="match status" value="1"/>
</dbReference>
<dbReference type="PROSITE" id="PS51087">
    <property type="entry name" value="APAG"/>
    <property type="match status" value="1"/>
</dbReference>
<dbReference type="Pfam" id="PF09346">
    <property type="entry name" value="SMI1_KNR4"/>
    <property type="match status" value="1"/>
</dbReference>
<dbReference type="SMART" id="SM00860">
    <property type="entry name" value="SMI1_KNR4"/>
    <property type="match status" value="1"/>
</dbReference>
<dbReference type="GO" id="GO:0005737">
    <property type="term" value="C:cytoplasm"/>
    <property type="evidence" value="ECO:0007669"/>
    <property type="project" value="TreeGrafter"/>
</dbReference>
<dbReference type="PANTHER" id="PTHR46550">
    <property type="entry name" value="F-BOX ONLY PROTEIN 3"/>
    <property type="match status" value="1"/>
</dbReference>
<dbReference type="SUPFAM" id="SSF81383">
    <property type="entry name" value="F-box domain"/>
    <property type="match status" value="1"/>
</dbReference>
<dbReference type="Proteomes" id="UP000283210">
    <property type="component" value="Chromosome 2"/>
</dbReference>
<reference evidence="6 7" key="2">
    <citation type="submission" date="2019-01" db="EMBL/GenBank/DDBJ databases">
        <title>A chromosome length genome reference of the Java medaka (oryzias javanicus).</title>
        <authorList>
            <person name="Herpin A."/>
            <person name="Takehana Y."/>
            <person name="Naruse K."/>
            <person name="Ansai S."/>
            <person name="Kawaguchi M."/>
        </authorList>
    </citation>
    <scope>NUCLEOTIDE SEQUENCE [LARGE SCALE GENOMIC DNA]</scope>
    <source>
        <strain evidence="6">RS831</strain>
        <tissue evidence="6">Whole body</tissue>
    </source>
</reference>
<feature type="compositionally biased region" description="Basic and acidic residues" evidence="3">
    <location>
        <begin position="447"/>
        <end position="459"/>
    </location>
</feature>
<dbReference type="CDD" id="cd22084">
    <property type="entry name" value="F-box_FBXO3"/>
    <property type="match status" value="1"/>
</dbReference>
<dbReference type="InterPro" id="IPR052121">
    <property type="entry name" value="F-box_SCF_Substrate_Recog"/>
</dbReference>
<dbReference type="InterPro" id="IPR001810">
    <property type="entry name" value="F-box_dom"/>
</dbReference>
<dbReference type="InterPro" id="IPR007474">
    <property type="entry name" value="ApaG_domain"/>
</dbReference>
<name>A0A437DK97_ORYJA</name>
<dbReference type="InterPro" id="IPR036767">
    <property type="entry name" value="ApaG_sf"/>
</dbReference>
<evidence type="ECO:0000256" key="2">
    <source>
        <dbReference type="ARBA" id="ARBA00022786"/>
    </source>
</evidence>
<evidence type="ECO:0008006" key="8">
    <source>
        <dbReference type="Google" id="ProtNLM"/>
    </source>
</evidence>
<feature type="domain" description="ApaG" evidence="5">
    <location>
        <begin position="292"/>
        <end position="422"/>
    </location>
</feature>
<dbReference type="PROSITE" id="PS50181">
    <property type="entry name" value="FBOX"/>
    <property type="match status" value="1"/>
</dbReference>
<dbReference type="InterPro" id="IPR018958">
    <property type="entry name" value="Knr4/Smi1-like_dom"/>
</dbReference>
<keyword evidence="2" id="KW-0833">Ubl conjugation pathway</keyword>
<evidence type="ECO:0000313" key="6">
    <source>
        <dbReference type="EMBL" id="RVE75180.1"/>
    </source>
</evidence>
<dbReference type="Pfam" id="PF04379">
    <property type="entry name" value="DUF525"/>
    <property type="match status" value="1"/>
</dbReference>
<dbReference type="InterPro" id="IPR036047">
    <property type="entry name" value="F-box-like_dom_sf"/>
</dbReference>
<feature type="region of interest" description="Disordered" evidence="3">
    <location>
        <begin position="444"/>
        <end position="471"/>
    </location>
</feature>
<evidence type="ECO:0000259" key="5">
    <source>
        <dbReference type="PROSITE" id="PS51087"/>
    </source>
</evidence>
<dbReference type="OrthoDB" id="2305498at2759"/>
<evidence type="ECO:0000256" key="1">
    <source>
        <dbReference type="ARBA" id="ARBA00004906"/>
    </source>
</evidence>
<dbReference type="EMBL" id="CM012438">
    <property type="protein sequence ID" value="RVE75180.1"/>
    <property type="molecule type" value="Genomic_DNA"/>
</dbReference>
<gene>
    <name evidence="6" type="ORF">OJAV_G00014190</name>
</gene>
<feature type="domain" description="F-box" evidence="4">
    <location>
        <begin position="6"/>
        <end position="52"/>
    </location>
</feature>
<proteinExistence type="predicted"/>
<dbReference type="Pfam" id="PF12937">
    <property type="entry name" value="F-box-like"/>
    <property type="match status" value="1"/>
</dbReference>
<dbReference type="AlphaFoldDB" id="A0A437DK97"/>
<accession>A0A437DK97</accession>
<protein>
    <recommendedName>
        <fullName evidence="8">F-box domain-containing protein</fullName>
    </recommendedName>
</protein>
<comment type="pathway">
    <text evidence="1">Protein modification; protein ubiquitination.</text>
</comment>